<organism evidence="2 3">
    <name type="scientific">Staurois parvus</name>
    <dbReference type="NCBI Taxonomy" id="386267"/>
    <lineage>
        <taxon>Eukaryota</taxon>
        <taxon>Metazoa</taxon>
        <taxon>Chordata</taxon>
        <taxon>Craniata</taxon>
        <taxon>Vertebrata</taxon>
        <taxon>Euteleostomi</taxon>
        <taxon>Amphibia</taxon>
        <taxon>Batrachia</taxon>
        <taxon>Anura</taxon>
        <taxon>Neobatrachia</taxon>
        <taxon>Ranoidea</taxon>
        <taxon>Ranidae</taxon>
        <taxon>Staurois</taxon>
    </lineage>
</organism>
<protein>
    <submittedName>
        <fullName evidence="2">Uncharacterized protein</fullName>
    </submittedName>
</protein>
<feature type="region of interest" description="Disordered" evidence="1">
    <location>
        <begin position="1"/>
        <end position="44"/>
    </location>
</feature>
<evidence type="ECO:0000313" key="3">
    <source>
        <dbReference type="Proteomes" id="UP001162483"/>
    </source>
</evidence>
<keyword evidence="3" id="KW-1185">Reference proteome</keyword>
<evidence type="ECO:0000313" key="2">
    <source>
        <dbReference type="EMBL" id="CAI9559738.1"/>
    </source>
</evidence>
<accession>A0ABN9CIA7</accession>
<dbReference type="Proteomes" id="UP001162483">
    <property type="component" value="Unassembled WGS sequence"/>
</dbReference>
<dbReference type="EMBL" id="CATNWA010010339">
    <property type="protein sequence ID" value="CAI9559738.1"/>
    <property type="molecule type" value="Genomic_DNA"/>
</dbReference>
<reference evidence="2" key="1">
    <citation type="submission" date="2023-05" db="EMBL/GenBank/DDBJ databases">
        <authorList>
            <person name="Stuckert A."/>
        </authorList>
    </citation>
    <scope>NUCLEOTIDE SEQUENCE</scope>
</reference>
<gene>
    <name evidence="2" type="ORF">SPARVUS_LOCUS5138157</name>
</gene>
<evidence type="ECO:0000256" key="1">
    <source>
        <dbReference type="SAM" id="MobiDB-lite"/>
    </source>
</evidence>
<name>A0ABN9CIA7_9NEOB</name>
<proteinExistence type="predicted"/>
<sequence>MRPIWTWQQHDGGGYGGPWQTRLRPGSSNGRPVSLPAPYDKMEPTSRCEENLKVATWPECVDGGQQQWEAVQGPMRHSGHEQT</sequence>
<comment type="caution">
    <text evidence="2">The sequence shown here is derived from an EMBL/GenBank/DDBJ whole genome shotgun (WGS) entry which is preliminary data.</text>
</comment>
<feature type="non-terminal residue" evidence="2">
    <location>
        <position position="83"/>
    </location>
</feature>